<evidence type="ECO:0000313" key="14">
    <source>
        <dbReference type="Proteomes" id="UP000249417"/>
    </source>
</evidence>
<gene>
    <name evidence="13" type="ORF">DI551_11575</name>
</gene>
<comment type="caution">
    <text evidence="13">The sequence shown here is derived from an EMBL/GenBank/DDBJ whole genome shotgun (WGS) entry which is preliminary data.</text>
</comment>
<comment type="function">
    <text evidence="1 9">May be involved in recombinational repair of damaged DNA.</text>
</comment>
<dbReference type="PANTHER" id="PTHR11059">
    <property type="entry name" value="DNA REPAIR PROTEIN RECN"/>
    <property type="match status" value="1"/>
</dbReference>
<sequence>MFKKLHIEQFVIIDKLDLDFQNALTILTGETGAGKSILLDATGLILGDPSAPDSVRQGAEESVLEAVFAPPPSHPVWKYLQQQGLVSPGQQEFQIYRTVRLDGNDTIRLNGKPIDLDTLKTIGNFLVEIHGQFANQSLLDPANQLTLLDLSGGFPPEVFKNVADALKEVHQFAKELDDENLFLTTHKKELPKLEDIMMRFNRVGMKKGFIDEVNAEYSKLLIAKETSEAFQAVLAQLIAANGVVMGLSSANNTLARNKNLEEEKMADLKELLSAALDNSREAVNEMRRLSPDYEIDTAPLEKYEKILSILHGISKEVKVKFEGLADYFDEISIKLERLKNGRATIARLQDELIQAKNKYRHHAHILHEMRVAAGKVLSDSITAELAPLKLLRAEFNVLVEENATLPWTPLGLDQVTFKARMNPGMPFSPVAETASGGELARLILALKVVVQRVQTIPTLIFDEVDTGIGGAAAAAVGERLAKLAENTQVLVITHSPQVASRGDQHLHVSKNTDGITTTSVVRKLTHEERIDEISRMLAGDVLTAESKAAAQSLIDEARNASQRRNVPPPIPPQQAATGAE</sequence>
<proteinExistence type="inferred from homology"/>
<dbReference type="InterPro" id="IPR003395">
    <property type="entry name" value="RecF/RecN/SMC_N"/>
</dbReference>
<evidence type="ECO:0000256" key="10">
    <source>
        <dbReference type="SAM" id="Coils"/>
    </source>
</evidence>
<keyword evidence="4" id="KW-0547">Nucleotide-binding</keyword>
<comment type="similarity">
    <text evidence="2 9">Belongs to the RecN family.</text>
</comment>
<evidence type="ECO:0000313" key="13">
    <source>
        <dbReference type="EMBL" id="PZQ43719.1"/>
    </source>
</evidence>
<dbReference type="GO" id="GO:0006310">
    <property type="term" value="P:DNA recombination"/>
    <property type="evidence" value="ECO:0007669"/>
    <property type="project" value="InterPro"/>
</dbReference>
<evidence type="ECO:0000256" key="7">
    <source>
        <dbReference type="ARBA" id="ARBA00023204"/>
    </source>
</evidence>
<dbReference type="CDD" id="cd03241">
    <property type="entry name" value="ABC_RecN"/>
    <property type="match status" value="1"/>
</dbReference>
<name>A0A2W5MU51_9BACT</name>
<evidence type="ECO:0000256" key="2">
    <source>
        <dbReference type="ARBA" id="ARBA00009441"/>
    </source>
</evidence>
<evidence type="ECO:0000259" key="12">
    <source>
        <dbReference type="Pfam" id="PF02463"/>
    </source>
</evidence>
<keyword evidence="6" id="KW-0067">ATP-binding</keyword>
<keyword evidence="10" id="KW-0175">Coiled coil</keyword>
<accession>A0A2W5MU51</accession>
<evidence type="ECO:0000256" key="3">
    <source>
        <dbReference type="ARBA" id="ARBA00021315"/>
    </source>
</evidence>
<evidence type="ECO:0000256" key="9">
    <source>
        <dbReference type="PIRNR" id="PIRNR003128"/>
    </source>
</evidence>
<feature type="domain" description="RecF/RecN/SMC N-terminal" evidence="12">
    <location>
        <begin position="2"/>
        <end position="516"/>
    </location>
</feature>
<dbReference type="SUPFAM" id="SSF52540">
    <property type="entry name" value="P-loop containing nucleoside triphosphate hydrolases"/>
    <property type="match status" value="1"/>
</dbReference>
<dbReference type="EMBL" id="QFQB01000135">
    <property type="protein sequence ID" value="PZQ43719.1"/>
    <property type="molecule type" value="Genomic_DNA"/>
</dbReference>
<dbReference type="GO" id="GO:0009432">
    <property type="term" value="P:SOS response"/>
    <property type="evidence" value="ECO:0007669"/>
    <property type="project" value="TreeGrafter"/>
</dbReference>
<dbReference type="Proteomes" id="UP000249417">
    <property type="component" value="Unassembled WGS sequence"/>
</dbReference>
<keyword evidence="5 9" id="KW-0227">DNA damage</keyword>
<dbReference type="GO" id="GO:0043590">
    <property type="term" value="C:bacterial nucleoid"/>
    <property type="evidence" value="ECO:0007669"/>
    <property type="project" value="TreeGrafter"/>
</dbReference>
<feature type="region of interest" description="Disordered" evidence="11">
    <location>
        <begin position="553"/>
        <end position="580"/>
    </location>
</feature>
<dbReference type="AlphaFoldDB" id="A0A2W5MU51"/>
<evidence type="ECO:0000256" key="4">
    <source>
        <dbReference type="ARBA" id="ARBA00022741"/>
    </source>
</evidence>
<evidence type="ECO:0000256" key="1">
    <source>
        <dbReference type="ARBA" id="ARBA00003618"/>
    </source>
</evidence>
<feature type="coiled-coil region" evidence="10">
    <location>
        <begin position="251"/>
        <end position="285"/>
    </location>
</feature>
<evidence type="ECO:0000256" key="5">
    <source>
        <dbReference type="ARBA" id="ARBA00022763"/>
    </source>
</evidence>
<dbReference type="InterPro" id="IPR027417">
    <property type="entry name" value="P-loop_NTPase"/>
</dbReference>
<evidence type="ECO:0000256" key="6">
    <source>
        <dbReference type="ARBA" id="ARBA00022840"/>
    </source>
</evidence>
<dbReference type="GO" id="GO:0006281">
    <property type="term" value="P:DNA repair"/>
    <property type="evidence" value="ECO:0007669"/>
    <property type="project" value="UniProtKB-KW"/>
</dbReference>
<dbReference type="Pfam" id="PF02463">
    <property type="entry name" value="SMC_N"/>
    <property type="match status" value="1"/>
</dbReference>
<dbReference type="GO" id="GO:0005524">
    <property type="term" value="F:ATP binding"/>
    <property type="evidence" value="ECO:0007669"/>
    <property type="project" value="UniProtKB-KW"/>
</dbReference>
<dbReference type="PANTHER" id="PTHR11059:SF0">
    <property type="entry name" value="DNA REPAIR PROTEIN RECN"/>
    <property type="match status" value="1"/>
</dbReference>
<dbReference type="PIRSF" id="PIRSF003128">
    <property type="entry name" value="RecN"/>
    <property type="match status" value="1"/>
</dbReference>
<protein>
    <recommendedName>
        <fullName evidence="3 9">DNA repair protein RecN</fullName>
    </recommendedName>
    <alternativeName>
        <fullName evidence="8 9">Recombination protein N</fullName>
    </alternativeName>
</protein>
<keyword evidence="7 9" id="KW-0234">DNA repair</keyword>
<reference evidence="13 14" key="1">
    <citation type="submission" date="2017-08" db="EMBL/GenBank/DDBJ databases">
        <title>Infants hospitalized years apart are colonized by the same room-sourced microbial strains.</title>
        <authorList>
            <person name="Brooks B."/>
            <person name="Olm M.R."/>
            <person name="Firek B.A."/>
            <person name="Baker R."/>
            <person name="Thomas B.C."/>
            <person name="Morowitz M.J."/>
            <person name="Banfield J.F."/>
        </authorList>
    </citation>
    <scope>NUCLEOTIDE SEQUENCE [LARGE SCALE GENOMIC DNA]</scope>
    <source>
        <strain evidence="13">S2_005_002_R2_29</strain>
    </source>
</reference>
<dbReference type="Gene3D" id="3.40.50.300">
    <property type="entry name" value="P-loop containing nucleotide triphosphate hydrolases"/>
    <property type="match status" value="2"/>
</dbReference>
<evidence type="ECO:0000256" key="8">
    <source>
        <dbReference type="ARBA" id="ARBA00033408"/>
    </source>
</evidence>
<dbReference type="InterPro" id="IPR004604">
    <property type="entry name" value="DNA_recomb/repair_RecN"/>
</dbReference>
<organism evidence="13 14">
    <name type="scientific">Micavibrio aeruginosavorus</name>
    <dbReference type="NCBI Taxonomy" id="349221"/>
    <lineage>
        <taxon>Bacteria</taxon>
        <taxon>Pseudomonadati</taxon>
        <taxon>Bdellovibrionota</taxon>
        <taxon>Bdellovibrionia</taxon>
        <taxon>Bdellovibrionales</taxon>
        <taxon>Pseudobdellovibrionaceae</taxon>
        <taxon>Micavibrio</taxon>
    </lineage>
</organism>
<evidence type="ECO:0000256" key="11">
    <source>
        <dbReference type="SAM" id="MobiDB-lite"/>
    </source>
</evidence>